<evidence type="ECO:0000313" key="2">
    <source>
        <dbReference type="Proteomes" id="UP000706039"/>
    </source>
</evidence>
<evidence type="ECO:0000313" key="1">
    <source>
        <dbReference type="EMBL" id="MBY8823448.1"/>
    </source>
</evidence>
<dbReference type="Gene3D" id="3.90.1680.10">
    <property type="entry name" value="SOS response associated peptidase-like"/>
    <property type="match status" value="1"/>
</dbReference>
<accession>A0ABS7PQ56</accession>
<dbReference type="SUPFAM" id="SSF143081">
    <property type="entry name" value="BB1717-like"/>
    <property type="match status" value="1"/>
</dbReference>
<proteinExistence type="predicted"/>
<dbReference type="InterPro" id="IPR003738">
    <property type="entry name" value="SRAP"/>
</dbReference>
<name>A0ABS7PQ56_9SPHN</name>
<dbReference type="Proteomes" id="UP000706039">
    <property type="component" value="Unassembled WGS sequence"/>
</dbReference>
<gene>
    <name evidence="1" type="ORF">K7G82_14180</name>
</gene>
<sequence length="201" mass="22456">MTALYRCRTALSEVAGLFEADAPPQADWSAELWPGRTGLIVRSANAGRVVETMKWGIAGNIADGTRGRPPATTLWFRELFPSRPDWLDPERRCLIIMDSFACPEGPAGARTRTWFGLEHIPLFAWAGIWRENESARGYCGLVAAADDRIRDRGPMPALLRPEEAGEWLLGDLITAGRLARRSYPAEDMYREALDEPWSAPR</sequence>
<evidence type="ECO:0008006" key="3">
    <source>
        <dbReference type="Google" id="ProtNLM"/>
    </source>
</evidence>
<dbReference type="RefSeq" id="WP_222990554.1">
    <property type="nucleotide sequence ID" value="NZ_JAINVV010000006.1"/>
</dbReference>
<dbReference type="InterPro" id="IPR036590">
    <property type="entry name" value="SRAP-like"/>
</dbReference>
<organism evidence="1 2">
    <name type="scientific">Sphingomonas colocasiae</name>
    <dbReference type="NCBI Taxonomy" id="1848973"/>
    <lineage>
        <taxon>Bacteria</taxon>
        <taxon>Pseudomonadati</taxon>
        <taxon>Pseudomonadota</taxon>
        <taxon>Alphaproteobacteria</taxon>
        <taxon>Sphingomonadales</taxon>
        <taxon>Sphingomonadaceae</taxon>
        <taxon>Sphingomonas</taxon>
    </lineage>
</organism>
<reference evidence="1 2" key="1">
    <citation type="submission" date="2021-08" db="EMBL/GenBank/DDBJ databases">
        <authorList>
            <person name="Tuo L."/>
        </authorList>
    </citation>
    <scope>NUCLEOTIDE SEQUENCE [LARGE SCALE GENOMIC DNA]</scope>
    <source>
        <strain evidence="1 2">JCM 31229</strain>
    </source>
</reference>
<protein>
    <recommendedName>
        <fullName evidence="3">DUF159 family protein</fullName>
    </recommendedName>
</protein>
<dbReference type="EMBL" id="JAINVV010000006">
    <property type="protein sequence ID" value="MBY8823448.1"/>
    <property type="molecule type" value="Genomic_DNA"/>
</dbReference>
<dbReference type="Pfam" id="PF02586">
    <property type="entry name" value="SRAP"/>
    <property type="match status" value="1"/>
</dbReference>
<keyword evidence="2" id="KW-1185">Reference proteome</keyword>
<comment type="caution">
    <text evidence="1">The sequence shown here is derived from an EMBL/GenBank/DDBJ whole genome shotgun (WGS) entry which is preliminary data.</text>
</comment>